<dbReference type="InterPro" id="IPR036866">
    <property type="entry name" value="RibonucZ/Hydroxyglut_hydro"/>
</dbReference>
<dbReference type="PANTHER" id="PTHR42951">
    <property type="entry name" value="METALLO-BETA-LACTAMASE DOMAIN-CONTAINING"/>
    <property type="match status" value="1"/>
</dbReference>
<dbReference type="PANTHER" id="PTHR42951:SF22">
    <property type="entry name" value="METALLO BETA-LACTAMASE SUPERFAMILY LIPOPROTEIN"/>
    <property type="match status" value="1"/>
</dbReference>
<reference evidence="2 3" key="1">
    <citation type="submission" date="2024-03" db="EMBL/GenBank/DDBJ databases">
        <title>Human intestinal bacterial collection.</title>
        <authorList>
            <person name="Pauvert C."/>
            <person name="Hitch T.C.A."/>
            <person name="Clavel T."/>
        </authorList>
    </citation>
    <scope>NUCLEOTIDE SEQUENCE [LARGE SCALE GENOMIC DNA]</scope>
    <source>
        <strain evidence="2 3">CLA-AP-H29</strain>
    </source>
</reference>
<keyword evidence="3" id="KW-1185">Reference proteome</keyword>
<evidence type="ECO:0000313" key="2">
    <source>
        <dbReference type="EMBL" id="MEQ2443374.1"/>
    </source>
</evidence>
<dbReference type="InterPro" id="IPR050855">
    <property type="entry name" value="NDM-1-like"/>
</dbReference>
<protein>
    <submittedName>
        <fullName evidence="2">MBL fold metallo-hydrolase</fullName>
    </submittedName>
</protein>
<accession>A0ABV1E7T3</accession>
<evidence type="ECO:0000313" key="3">
    <source>
        <dbReference type="Proteomes" id="UP001464378"/>
    </source>
</evidence>
<dbReference type="EMBL" id="JBBMFK010000010">
    <property type="protein sequence ID" value="MEQ2443374.1"/>
    <property type="molecule type" value="Genomic_DNA"/>
</dbReference>
<comment type="caution">
    <text evidence="2">The sequence shown here is derived from an EMBL/GenBank/DDBJ whole genome shotgun (WGS) entry which is preliminary data.</text>
</comment>
<dbReference type="Proteomes" id="UP001464378">
    <property type="component" value="Unassembled WGS sequence"/>
</dbReference>
<proteinExistence type="predicted"/>
<dbReference type="Gene3D" id="3.60.15.10">
    <property type="entry name" value="Ribonuclease Z/Hydroxyacylglutathione hydrolase-like"/>
    <property type="match status" value="1"/>
</dbReference>
<feature type="domain" description="Metallo-beta-lactamase" evidence="1">
    <location>
        <begin position="18"/>
        <end position="175"/>
    </location>
</feature>
<gene>
    <name evidence="2" type="ORF">WMO64_07810</name>
</gene>
<organism evidence="2 3">
    <name type="scientific">Pseudoflavonifractor intestinihominis</name>
    <dbReference type="NCBI Taxonomy" id="3133171"/>
    <lineage>
        <taxon>Bacteria</taxon>
        <taxon>Bacillati</taxon>
        <taxon>Bacillota</taxon>
        <taxon>Clostridia</taxon>
        <taxon>Eubacteriales</taxon>
        <taxon>Oscillospiraceae</taxon>
        <taxon>Pseudoflavonifractor</taxon>
    </lineage>
</organism>
<dbReference type="RefSeq" id="WP_349231619.1">
    <property type="nucleotide sequence ID" value="NZ_JBBMFK010000010.1"/>
</dbReference>
<dbReference type="SMART" id="SM00849">
    <property type="entry name" value="Lactamase_B"/>
    <property type="match status" value="1"/>
</dbReference>
<dbReference type="SUPFAM" id="SSF56281">
    <property type="entry name" value="Metallo-hydrolase/oxidoreductase"/>
    <property type="match status" value="1"/>
</dbReference>
<evidence type="ECO:0000259" key="1">
    <source>
        <dbReference type="SMART" id="SM00849"/>
    </source>
</evidence>
<name>A0ABV1E7T3_9FIRM</name>
<dbReference type="Pfam" id="PF00753">
    <property type="entry name" value="Lactamase_B"/>
    <property type="match status" value="1"/>
</dbReference>
<dbReference type="InterPro" id="IPR001279">
    <property type="entry name" value="Metallo-B-lactamas"/>
</dbReference>
<sequence length="223" mass="25285">MTETRKFGENFYILDDGRVRQFLITGPEEALLIDTGFPDSGVYQAVKAITDKPVKVVLTHGDWDHTGGLGQFRECWLHPRDWHLVEGDVTLHPLQDGDVFTCGGYRLEVMEIPGHTYGSVAFFDRERKLLLPGDSVQKGGPIFMFGSHRNLDLYIESLRELRGLSGQVETILPCHHPCPIDFSYVEKNLEDAVALKKGALKGTKHPTLPCVSYRGRWTEFYYD</sequence>